<accession>A0ABV2THP2</accession>
<proteinExistence type="predicted"/>
<name>A0ABV2THP2_9RHOO</name>
<evidence type="ECO:0000313" key="2">
    <source>
        <dbReference type="Proteomes" id="UP001549691"/>
    </source>
</evidence>
<sequence>MNPKIIELLERIHAIEEELEREVQLRRAELNASFEQRRICFDEAVLAQQRRFRQGTLRYLLDGRLSHYLTAPIIFSAIFPMLLMDLMVSLYQWLCFPVYGIPHVRRRDYLIFDHTHLAYLNLIEMINCGYCSYANGLASYVKEVFARTEQYWCPIKHARRVLQAHPYYENFVDFGDAESYRRELEALRLALSLIDAQDGK</sequence>
<comment type="caution">
    <text evidence="1">The sequence shown here is derived from an EMBL/GenBank/DDBJ whole genome shotgun (WGS) entry which is preliminary data.</text>
</comment>
<evidence type="ECO:0000313" key="1">
    <source>
        <dbReference type="EMBL" id="MET7013446.1"/>
    </source>
</evidence>
<dbReference type="EMBL" id="JBEWZI010000003">
    <property type="protein sequence ID" value="MET7013446.1"/>
    <property type="molecule type" value="Genomic_DNA"/>
</dbReference>
<dbReference type="RefSeq" id="WP_354599906.1">
    <property type="nucleotide sequence ID" value="NZ_JBEWZI010000003.1"/>
</dbReference>
<reference evidence="1 2" key="1">
    <citation type="submission" date="2024-07" db="EMBL/GenBank/DDBJ databases">
        <title>Uliginosibacterium flavum JJ3220;KACC:17644.</title>
        <authorList>
            <person name="Kim M.K."/>
        </authorList>
    </citation>
    <scope>NUCLEOTIDE SEQUENCE [LARGE SCALE GENOMIC DNA]</scope>
    <source>
        <strain evidence="1 2">KACC:17644</strain>
    </source>
</reference>
<keyword evidence="2" id="KW-1185">Reference proteome</keyword>
<protein>
    <submittedName>
        <fullName evidence="1">Uncharacterized protein</fullName>
    </submittedName>
</protein>
<dbReference type="Proteomes" id="UP001549691">
    <property type="component" value="Unassembled WGS sequence"/>
</dbReference>
<organism evidence="1 2">
    <name type="scientific">Uliginosibacterium flavum</name>
    <dbReference type="NCBI Taxonomy" id="1396831"/>
    <lineage>
        <taxon>Bacteria</taxon>
        <taxon>Pseudomonadati</taxon>
        <taxon>Pseudomonadota</taxon>
        <taxon>Betaproteobacteria</taxon>
        <taxon>Rhodocyclales</taxon>
        <taxon>Zoogloeaceae</taxon>
        <taxon>Uliginosibacterium</taxon>
    </lineage>
</organism>
<gene>
    <name evidence="1" type="ORF">ABXR19_04540</name>
</gene>